<dbReference type="EMBL" id="JAFKCZ010000019">
    <property type="protein sequence ID" value="MBN7798832.1"/>
    <property type="molecule type" value="Genomic_DNA"/>
</dbReference>
<comment type="similarity">
    <text evidence="2">Belongs to the MoaD family.</text>
</comment>
<dbReference type="GO" id="GO:1990133">
    <property type="term" value="C:molybdopterin adenylyltransferase complex"/>
    <property type="evidence" value="ECO:0007669"/>
    <property type="project" value="TreeGrafter"/>
</dbReference>
<dbReference type="Pfam" id="PF02597">
    <property type="entry name" value="ThiS"/>
    <property type="match status" value="1"/>
</dbReference>
<name>A0A939DJV7_9GAMM</name>
<reference evidence="4" key="1">
    <citation type="submission" date="2021-02" db="EMBL/GenBank/DDBJ databases">
        <title>PHA producing bacteria isolated from coastal sediment in Guangdong, Shenzhen.</title>
        <authorList>
            <person name="Zheng W."/>
            <person name="Yu S."/>
            <person name="Huang Y."/>
        </authorList>
    </citation>
    <scope>NUCLEOTIDE SEQUENCE</scope>
    <source>
        <strain evidence="4">TN14-10</strain>
    </source>
</reference>
<dbReference type="GO" id="GO:0000166">
    <property type="term" value="F:nucleotide binding"/>
    <property type="evidence" value="ECO:0007669"/>
    <property type="project" value="UniProtKB-KW"/>
</dbReference>
<protein>
    <recommendedName>
        <fullName evidence="3">Molybdopterin synthase sulfur carrier subunit</fullName>
    </recommendedName>
</protein>
<sequence length="83" mass="8929">MLRVRFFARIREVVGESQLELPLSAETATLDALQASLGTRGEAWRGALTEANLVRAVNHQVVHGNTPLAEGDEVAFYPPVTGG</sequence>
<dbReference type="PANTHER" id="PTHR33359">
    <property type="entry name" value="MOLYBDOPTERIN SYNTHASE SULFUR CARRIER SUBUNIT"/>
    <property type="match status" value="1"/>
</dbReference>
<proteinExistence type="inferred from homology"/>
<dbReference type="CDD" id="cd00754">
    <property type="entry name" value="Ubl_MoaD"/>
    <property type="match status" value="1"/>
</dbReference>
<dbReference type="Proteomes" id="UP000664303">
    <property type="component" value="Unassembled WGS sequence"/>
</dbReference>
<evidence type="ECO:0000313" key="5">
    <source>
        <dbReference type="Proteomes" id="UP000664303"/>
    </source>
</evidence>
<gene>
    <name evidence="4" type="primary">moaD</name>
    <name evidence="4" type="ORF">JYP50_19685</name>
</gene>
<evidence type="ECO:0000313" key="4">
    <source>
        <dbReference type="EMBL" id="MBN7798832.1"/>
    </source>
</evidence>
<dbReference type="Gene3D" id="3.10.20.30">
    <property type="match status" value="1"/>
</dbReference>
<dbReference type="SUPFAM" id="SSF54285">
    <property type="entry name" value="MoaD/ThiS"/>
    <property type="match status" value="1"/>
</dbReference>
<dbReference type="PANTHER" id="PTHR33359:SF1">
    <property type="entry name" value="MOLYBDOPTERIN SYNTHASE SULFUR CARRIER SUBUNIT"/>
    <property type="match status" value="1"/>
</dbReference>
<dbReference type="InterPro" id="IPR012675">
    <property type="entry name" value="Beta-grasp_dom_sf"/>
</dbReference>
<dbReference type="GO" id="GO:0006777">
    <property type="term" value="P:Mo-molybdopterin cofactor biosynthetic process"/>
    <property type="evidence" value="ECO:0007669"/>
    <property type="project" value="InterPro"/>
</dbReference>
<dbReference type="InterPro" id="IPR016155">
    <property type="entry name" value="Mopterin_synth/thiamin_S_b"/>
</dbReference>
<evidence type="ECO:0000256" key="3">
    <source>
        <dbReference type="ARBA" id="ARBA00024247"/>
    </source>
</evidence>
<evidence type="ECO:0000256" key="2">
    <source>
        <dbReference type="ARBA" id="ARBA00024200"/>
    </source>
</evidence>
<accession>A0A939DJV7</accession>
<dbReference type="AlphaFoldDB" id="A0A939DJV7"/>
<comment type="caution">
    <text evidence="4">The sequence shown here is derived from an EMBL/GenBank/DDBJ whole genome shotgun (WGS) entry which is preliminary data.</text>
</comment>
<dbReference type="NCBIfam" id="TIGR01682">
    <property type="entry name" value="moaD"/>
    <property type="match status" value="1"/>
</dbReference>
<keyword evidence="5" id="KW-1185">Reference proteome</keyword>
<dbReference type="InterPro" id="IPR003749">
    <property type="entry name" value="ThiS/MoaD-like"/>
</dbReference>
<organism evidence="4 5">
    <name type="scientific">Parahaliea mediterranea</name>
    <dbReference type="NCBI Taxonomy" id="651086"/>
    <lineage>
        <taxon>Bacteria</taxon>
        <taxon>Pseudomonadati</taxon>
        <taxon>Pseudomonadota</taxon>
        <taxon>Gammaproteobacteria</taxon>
        <taxon>Cellvibrionales</taxon>
        <taxon>Halieaceae</taxon>
        <taxon>Parahaliea</taxon>
    </lineage>
</organism>
<evidence type="ECO:0000256" key="1">
    <source>
        <dbReference type="ARBA" id="ARBA00022741"/>
    </source>
</evidence>
<keyword evidence="1" id="KW-0547">Nucleotide-binding</keyword>
<dbReference type="InterPro" id="IPR044672">
    <property type="entry name" value="MOCS2A"/>
</dbReference>